<dbReference type="SUPFAM" id="SSF55785">
    <property type="entry name" value="PYP-like sensor domain (PAS domain)"/>
    <property type="match status" value="1"/>
</dbReference>
<keyword evidence="6" id="KW-0808">Transferase</keyword>
<dbReference type="InterPro" id="IPR050351">
    <property type="entry name" value="BphY/WalK/GraS-like"/>
</dbReference>
<evidence type="ECO:0000256" key="4">
    <source>
        <dbReference type="ARBA" id="ARBA00012438"/>
    </source>
</evidence>
<gene>
    <name evidence="17" type="ORF">SAMN05216561_103207</name>
</gene>
<evidence type="ECO:0000256" key="3">
    <source>
        <dbReference type="ARBA" id="ARBA00004236"/>
    </source>
</evidence>
<dbReference type="EMBL" id="FOQG01000003">
    <property type="protein sequence ID" value="SFH93631.1"/>
    <property type="molecule type" value="Genomic_DNA"/>
</dbReference>
<comment type="subcellular location">
    <subcellularLocation>
        <location evidence="3">Cell membrane</location>
    </subcellularLocation>
    <subcellularLocation>
        <location evidence="2">Membrane</location>
        <topology evidence="2">Multi-pass membrane protein</topology>
    </subcellularLocation>
</comment>
<dbReference type="GO" id="GO:0000156">
    <property type="term" value="F:phosphorelay response regulator activity"/>
    <property type="evidence" value="ECO:0007669"/>
    <property type="project" value="TreeGrafter"/>
</dbReference>
<dbReference type="OrthoDB" id="9764154at2"/>
<keyword evidence="10" id="KW-0067">ATP-binding</keyword>
<dbReference type="InterPro" id="IPR013656">
    <property type="entry name" value="PAS_4"/>
</dbReference>
<evidence type="ECO:0000256" key="5">
    <source>
        <dbReference type="ARBA" id="ARBA00022553"/>
    </source>
</evidence>
<dbReference type="PANTHER" id="PTHR42878:SF7">
    <property type="entry name" value="SENSOR HISTIDINE KINASE GLRK"/>
    <property type="match status" value="1"/>
</dbReference>
<dbReference type="InterPro" id="IPR000014">
    <property type="entry name" value="PAS"/>
</dbReference>
<dbReference type="FunFam" id="1.10.287.130:FF:000001">
    <property type="entry name" value="Two-component sensor histidine kinase"/>
    <property type="match status" value="1"/>
</dbReference>
<evidence type="ECO:0000256" key="9">
    <source>
        <dbReference type="ARBA" id="ARBA00022777"/>
    </source>
</evidence>
<keyword evidence="7" id="KW-0812">Transmembrane</keyword>
<dbReference type="SMART" id="SM00387">
    <property type="entry name" value="HATPase_c"/>
    <property type="match status" value="1"/>
</dbReference>
<keyword evidence="12" id="KW-0902">Two-component regulatory system</keyword>
<dbReference type="InterPro" id="IPR036890">
    <property type="entry name" value="HATPase_C_sf"/>
</dbReference>
<keyword evidence="11" id="KW-1133">Transmembrane helix</keyword>
<dbReference type="GO" id="GO:0005886">
    <property type="term" value="C:plasma membrane"/>
    <property type="evidence" value="ECO:0007669"/>
    <property type="project" value="UniProtKB-SubCell"/>
</dbReference>
<dbReference type="PROSITE" id="PS50109">
    <property type="entry name" value="HIS_KIN"/>
    <property type="match status" value="1"/>
</dbReference>
<evidence type="ECO:0000256" key="11">
    <source>
        <dbReference type="ARBA" id="ARBA00022989"/>
    </source>
</evidence>
<keyword evidence="18" id="KW-1185">Reference proteome</keyword>
<evidence type="ECO:0000313" key="18">
    <source>
        <dbReference type="Proteomes" id="UP000198649"/>
    </source>
</evidence>
<dbReference type="InterPro" id="IPR011649">
    <property type="entry name" value="KaiB_domain"/>
</dbReference>
<keyword evidence="9" id="KW-0418">Kinase</keyword>
<dbReference type="SUPFAM" id="SSF52833">
    <property type="entry name" value="Thioredoxin-like"/>
    <property type="match status" value="1"/>
</dbReference>
<evidence type="ECO:0000313" key="17">
    <source>
        <dbReference type="EMBL" id="SFH93631.1"/>
    </source>
</evidence>
<dbReference type="Gene3D" id="1.10.287.130">
    <property type="match status" value="1"/>
</dbReference>
<dbReference type="CDD" id="cd02978">
    <property type="entry name" value="KaiB_like"/>
    <property type="match status" value="1"/>
</dbReference>
<evidence type="ECO:0000259" key="16">
    <source>
        <dbReference type="PROSITE" id="PS50112"/>
    </source>
</evidence>
<feature type="domain" description="Histidine kinase" evidence="15">
    <location>
        <begin position="297"/>
        <end position="509"/>
    </location>
</feature>
<dbReference type="CDD" id="cd00130">
    <property type="entry name" value="PAS"/>
    <property type="match status" value="1"/>
</dbReference>
<dbReference type="InterPro" id="IPR036097">
    <property type="entry name" value="HisK_dim/P_sf"/>
</dbReference>
<name>A0A1I3E4L3_9ACTN</name>
<dbReference type="InterPro" id="IPR005467">
    <property type="entry name" value="His_kinase_dom"/>
</dbReference>
<dbReference type="GO" id="GO:0030295">
    <property type="term" value="F:protein kinase activator activity"/>
    <property type="evidence" value="ECO:0007669"/>
    <property type="project" value="TreeGrafter"/>
</dbReference>
<dbReference type="NCBIfam" id="TIGR00229">
    <property type="entry name" value="sensory_box"/>
    <property type="match status" value="1"/>
</dbReference>
<evidence type="ECO:0000256" key="2">
    <source>
        <dbReference type="ARBA" id="ARBA00004141"/>
    </source>
</evidence>
<reference evidence="17 18" key="1">
    <citation type="submission" date="2016-10" db="EMBL/GenBank/DDBJ databases">
        <authorList>
            <person name="de Groot N.N."/>
        </authorList>
    </citation>
    <scope>NUCLEOTIDE SEQUENCE [LARGE SCALE GENOMIC DNA]</scope>
    <source>
        <strain evidence="17 18">CGMCC 1.11156</strain>
    </source>
</reference>
<dbReference type="PRINTS" id="PR00344">
    <property type="entry name" value="BCTRLSENSOR"/>
</dbReference>
<dbReference type="PROSITE" id="PS50112">
    <property type="entry name" value="PAS"/>
    <property type="match status" value="1"/>
</dbReference>
<dbReference type="InterPro" id="IPR035965">
    <property type="entry name" value="PAS-like_dom_sf"/>
</dbReference>
<dbReference type="PANTHER" id="PTHR42878">
    <property type="entry name" value="TWO-COMPONENT HISTIDINE KINASE"/>
    <property type="match status" value="1"/>
</dbReference>
<dbReference type="Gene3D" id="3.30.565.10">
    <property type="entry name" value="Histidine kinase-like ATPase, C-terminal domain"/>
    <property type="match status" value="1"/>
</dbReference>
<dbReference type="InterPro" id="IPR003594">
    <property type="entry name" value="HATPase_dom"/>
</dbReference>
<dbReference type="EC" id="2.7.13.3" evidence="4"/>
<keyword evidence="8" id="KW-0547">Nucleotide-binding</keyword>
<dbReference type="Gene3D" id="3.30.450.20">
    <property type="entry name" value="PAS domain"/>
    <property type="match status" value="1"/>
</dbReference>
<evidence type="ECO:0000256" key="6">
    <source>
        <dbReference type="ARBA" id="ARBA00022679"/>
    </source>
</evidence>
<evidence type="ECO:0000256" key="10">
    <source>
        <dbReference type="ARBA" id="ARBA00022840"/>
    </source>
</evidence>
<dbReference type="GO" id="GO:0005524">
    <property type="term" value="F:ATP binding"/>
    <property type="evidence" value="ECO:0007669"/>
    <property type="project" value="UniProtKB-KW"/>
</dbReference>
<evidence type="ECO:0000259" key="15">
    <source>
        <dbReference type="PROSITE" id="PS50109"/>
    </source>
</evidence>
<evidence type="ECO:0000256" key="1">
    <source>
        <dbReference type="ARBA" id="ARBA00000085"/>
    </source>
</evidence>
<dbReference type="InterPro" id="IPR036249">
    <property type="entry name" value="Thioredoxin-like_sf"/>
</dbReference>
<proteinExistence type="predicted"/>
<organism evidence="17 18">
    <name type="scientific">Nocardioides psychrotolerans</name>
    <dbReference type="NCBI Taxonomy" id="1005945"/>
    <lineage>
        <taxon>Bacteria</taxon>
        <taxon>Bacillati</taxon>
        <taxon>Actinomycetota</taxon>
        <taxon>Actinomycetes</taxon>
        <taxon>Propionibacteriales</taxon>
        <taxon>Nocardioidaceae</taxon>
        <taxon>Nocardioides</taxon>
    </lineage>
</organism>
<dbReference type="Pfam" id="PF08448">
    <property type="entry name" value="PAS_4"/>
    <property type="match status" value="1"/>
</dbReference>
<dbReference type="Pfam" id="PF07689">
    <property type="entry name" value="KaiB"/>
    <property type="match status" value="1"/>
</dbReference>
<dbReference type="SUPFAM" id="SSF47384">
    <property type="entry name" value="Homodimeric domain of signal transducing histidine kinase"/>
    <property type="match status" value="1"/>
</dbReference>
<dbReference type="GO" id="GO:0048511">
    <property type="term" value="P:rhythmic process"/>
    <property type="evidence" value="ECO:0007669"/>
    <property type="project" value="InterPro"/>
</dbReference>
<dbReference type="GO" id="GO:0000155">
    <property type="term" value="F:phosphorelay sensor kinase activity"/>
    <property type="evidence" value="ECO:0007669"/>
    <property type="project" value="InterPro"/>
</dbReference>
<keyword evidence="5" id="KW-0597">Phosphoprotein</keyword>
<protein>
    <recommendedName>
        <fullName evidence="14">Sensor-like histidine kinase SenX3</fullName>
        <ecNumber evidence="4">2.7.13.3</ecNumber>
    </recommendedName>
</protein>
<evidence type="ECO:0000256" key="12">
    <source>
        <dbReference type="ARBA" id="ARBA00023012"/>
    </source>
</evidence>
<dbReference type="SMART" id="SM00388">
    <property type="entry name" value="HisKA"/>
    <property type="match status" value="1"/>
</dbReference>
<dbReference type="GO" id="GO:0007234">
    <property type="term" value="P:osmosensory signaling via phosphorelay pathway"/>
    <property type="evidence" value="ECO:0007669"/>
    <property type="project" value="TreeGrafter"/>
</dbReference>
<dbReference type="Pfam" id="PF02518">
    <property type="entry name" value="HATPase_c"/>
    <property type="match status" value="1"/>
</dbReference>
<dbReference type="CDD" id="cd00082">
    <property type="entry name" value="HisKA"/>
    <property type="match status" value="1"/>
</dbReference>
<dbReference type="AlphaFoldDB" id="A0A1I3E4L3"/>
<dbReference type="SMART" id="SM01248">
    <property type="entry name" value="KaiB"/>
    <property type="match status" value="1"/>
</dbReference>
<dbReference type="SMART" id="SM00091">
    <property type="entry name" value="PAS"/>
    <property type="match status" value="1"/>
</dbReference>
<dbReference type="Gene3D" id="3.40.30.10">
    <property type="entry name" value="Glutaredoxin"/>
    <property type="match status" value="1"/>
</dbReference>
<evidence type="ECO:0000256" key="13">
    <source>
        <dbReference type="ARBA" id="ARBA00023136"/>
    </source>
</evidence>
<evidence type="ECO:0000256" key="8">
    <source>
        <dbReference type="ARBA" id="ARBA00022741"/>
    </source>
</evidence>
<dbReference type="Proteomes" id="UP000198649">
    <property type="component" value="Unassembled WGS sequence"/>
</dbReference>
<keyword evidence="13" id="KW-0472">Membrane</keyword>
<sequence>MNFTPEIDPGAAPGAEQPPEKYLLALYLVPGSQASRRAVANVRAICDELLPERYTLEVIDLREHPELARELHLLAAPTLIKKHPPPEVRLIGDLSNRHEVLAALGLTTPTTSPRGGSYADLAARLAVAEGALDAVAAGAVDALASERAAGTEMIGVHDVDRFFRTLVTQMQEATASLDPTGTVLYANPRFAELVGLTSTEVLGRTLTELTAKPAQEGARALLAEAEHGPTRHTLELLRADGHLVPVSVSAAPLAPEGDEICLVATDLTERSRLLAEKTAANDGLLAANETMRDFIAVASHDLRTPIAVIAGYAELLTKEWATLREQDKREFLAVIDRQSRHLVALTSDLLEVSRIESGELDTRPEPIGLREAIGRCLEAVGQDGANVSVSCPPDLVVLVDPLHLARILENYLTNAVKYGEPPVRIEATRGRGAVEVHVIDHGPGVPPEFVPRLFDKFARADTPATNAQTGTGLGLSIAYGLAEANGGQTSYEPNSPTGSCFRVRLRPADDHQQGMDPS</sequence>
<dbReference type="SUPFAM" id="SSF55874">
    <property type="entry name" value="ATPase domain of HSP90 chaperone/DNA topoisomerase II/histidine kinase"/>
    <property type="match status" value="1"/>
</dbReference>
<dbReference type="InterPro" id="IPR003661">
    <property type="entry name" value="HisK_dim/P_dom"/>
</dbReference>
<feature type="domain" description="PAS" evidence="16">
    <location>
        <begin position="159"/>
        <end position="209"/>
    </location>
</feature>
<accession>A0A1I3E4L3</accession>
<dbReference type="STRING" id="1005945.SAMN05216561_103207"/>
<evidence type="ECO:0000256" key="14">
    <source>
        <dbReference type="ARBA" id="ARBA00039401"/>
    </source>
</evidence>
<dbReference type="Pfam" id="PF00512">
    <property type="entry name" value="HisKA"/>
    <property type="match status" value="1"/>
</dbReference>
<dbReference type="RefSeq" id="WP_091111033.1">
    <property type="nucleotide sequence ID" value="NZ_BKAF01000007.1"/>
</dbReference>
<comment type="catalytic activity">
    <reaction evidence="1">
        <text>ATP + protein L-histidine = ADP + protein N-phospho-L-histidine.</text>
        <dbReference type="EC" id="2.7.13.3"/>
    </reaction>
</comment>
<evidence type="ECO:0000256" key="7">
    <source>
        <dbReference type="ARBA" id="ARBA00022692"/>
    </source>
</evidence>
<dbReference type="InterPro" id="IPR004358">
    <property type="entry name" value="Sig_transdc_His_kin-like_C"/>
</dbReference>